<evidence type="ECO:0000313" key="2">
    <source>
        <dbReference type="Proteomes" id="UP000635983"/>
    </source>
</evidence>
<accession>A0A917UV83</accession>
<keyword evidence="2" id="KW-1185">Reference proteome</keyword>
<proteinExistence type="predicted"/>
<name>A0A917UV83_9PSED</name>
<sequence length="59" mass="6834">MIVAMVTMWMMQVSVYQVVHMITMRHRLVSAARPMNMIRRMAGALMIRCAAFRVRGAHI</sequence>
<comment type="caution">
    <text evidence="1">The sequence shown here is derived from an EMBL/GenBank/DDBJ whole genome shotgun (WGS) entry which is preliminary data.</text>
</comment>
<reference evidence="1" key="2">
    <citation type="submission" date="2020-09" db="EMBL/GenBank/DDBJ databases">
        <authorList>
            <person name="Sun Q."/>
            <person name="Ohkuma M."/>
        </authorList>
    </citation>
    <scope>NUCLEOTIDE SEQUENCE</scope>
    <source>
        <strain evidence="1">JCM 30078</strain>
    </source>
</reference>
<gene>
    <name evidence="1" type="ORF">GCM10009304_11380</name>
</gene>
<evidence type="ECO:0000313" key="1">
    <source>
        <dbReference type="EMBL" id="GGJ87186.1"/>
    </source>
</evidence>
<dbReference type="Proteomes" id="UP000635983">
    <property type="component" value="Unassembled WGS sequence"/>
</dbReference>
<dbReference type="AlphaFoldDB" id="A0A917UV83"/>
<protein>
    <submittedName>
        <fullName evidence="1">Uncharacterized protein</fullName>
    </submittedName>
</protein>
<organism evidence="1 2">
    <name type="scientific">Pseudomonas matsuisoli</name>
    <dbReference type="NCBI Taxonomy" id="1515666"/>
    <lineage>
        <taxon>Bacteria</taxon>
        <taxon>Pseudomonadati</taxon>
        <taxon>Pseudomonadota</taxon>
        <taxon>Gammaproteobacteria</taxon>
        <taxon>Pseudomonadales</taxon>
        <taxon>Pseudomonadaceae</taxon>
        <taxon>Pseudomonas</taxon>
    </lineage>
</organism>
<dbReference type="EMBL" id="BMPO01000002">
    <property type="protein sequence ID" value="GGJ87186.1"/>
    <property type="molecule type" value="Genomic_DNA"/>
</dbReference>
<reference evidence="1" key="1">
    <citation type="journal article" date="2014" name="Int. J. Syst. Evol. Microbiol.">
        <title>Complete genome sequence of Corynebacterium casei LMG S-19264T (=DSM 44701T), isolated from a smear-ripened cheese.</title>
        <authorList>
            <consortium name="US DOE Joint Genome Institute (JGI-PGF)"/>
            <person name="Walter F."/>
            <person name="Albersmeier A."/>
            <person name="Kalinowski J."/>
            <person name="Ruckert C."/>
        </authorList>
    </citation>
    <scope>NUCLEOTIDE SEQUENCE</scope>
    <source>
        <strain evidence="1">JCM 30078</strain>
    </source>
</reference>